<proteinExistence type="predicted"/>
<evidence type="ECO:0000256" key="7">
    <source>
        <dbReference type="SAM" id="Coils"/>
    </source>
</evidence>
<evidence type="ECO:0000313" key="11">
    <source>
        <dbReference type="EMBL" id="KAK4765311.1"/>
    </source>
</evidence>
<dbReference type="InterPro" id="IPR001005">
    <property type="entry name" value="SANT/Myb"/>
</dbReference>
<evidence type="ECO:0000313" key="12">
    <source>
        <dbReference type="Proteomes" id="UP001346149"/>
    </source>
</evidence>
<organism evidence="11 12">
    <name type="scientific">Trapa natans</name>
    <name type="common">Water chestnut</name>
    <dbReference type="NCBI Taxonomy" id="22666"/>
    <lineage>
        <taxon>Eukaryota</taxon>
        <taxon>Viridiplantae</taxon>
        <taxon>Streptophyta</taxon>
        <taxon>Embryophyta</taxon>
        <taxon>Tracheophyta</taxon>
        <taxon>Spermatophyta</taxon>
        <taxon>Magnoliopsida</taxon>
        <taxon>eudicotyledons</taxon>
        <taxon>Gunneridae</taxon>
        <taxon>Pentapetalae</taxon>
        <taxon>rosids</taxon>
        <taxon>malvids</taxon>
        <taxon>Myrtales</taxon>
        <taxon>Lythraceae</taxon>
        <taxon>Trapa</taxon>
    </lineage>
</organism>
<evidence type="ECO:0000256" key="2">
    <source>
        <dbReference type="ARBA" id="ARBA00022737"/>
    </source>
</evidence>
<keyword evidence="5" id="KW-0804">Transcription</keyword>
<keyword evidence="6" id="KW-0539">Nucleus</keyword>
<dbReference type="InterPro" id="IPR017930">
    <property type="entry name" value="Myb_dom"/>
</dbReference>
<evidence type="ECO:0000256" key="8">
    <source>
        <dbReference type="SAM" id="MobiDB-lite"/>
    </source>
</evidence>
<feature type="domain" description="HTH myb-type" evidence="10">
    <location>
        <begin position="180"/>
        <end position="208"/>
    </location>
</feature>
<feature type="coiled-coil region" evidence="7">
    <location>
        <begin position="101"/>
        <end position="131"/>
    </location>
</feature>
<dbReference type="GO" id="GO:0005634">
    <property type="term" value="C:nucleus"/>
    <property type="evidence" value="ECO:0007669"/>
    <property type="project" value="UniProtKB-SubCell"/>
</dbReference>
<dbReference type="EMBL" id="JAXQNO010000023">
    <property type="protein sequence ID" value="KAK4765311.1"/>
    <property type="molecule type" value="Genomic_DNA"/>
</dbReference>
<sequence>MSGDTHLLHFGLLYYFSTFFHEPPPLSRFQAPRPTIPFFLLAGKKLQTMRGPVSLPINGGGREEEEEEEGTDLRRGPWTCEEDKLLVSYIAHHGEGRWNLLANCADDDDRVEEDRQELQAEMAELPETQREAWQLQSPGAAPHPRTPLQVGQQVMNWTLLYKNRDSIMNRIIWRIPSCCRWSKIAQHLPGRTDNEIKNYWRTRVQKQARQLNVESNSKRFLDAFRLFWIPRLLSQKPNSSDNPASPSSTSAVASSMASTVTSWTISPPTRHDVVDQELIPAHYGSSDFRTLISDYNTGDNVSHHQSDFSVDHHPSFDAGVFHNMGSPDHYIISDADAMSSLGGTNSEGSLIFSHVGEPDLMGNVTDDGYWTVGRLW</sequence>
<evidence type="ECO:0000256" key="6">
    <source>
        <dbReference type="ARBA" id="ARBA00023242"/>
    </source>
</evidence>
<keyword evidence="4" id="KW-0238">DNA-binding</keyword>
<evidence type="ECO:0000256" key="5">
    <source>
        <dbReference type="ARBA" id="ARBA00023163"/>
    </source>
</evidence>
<dbReference type="Pfam" id="PF00249">
    <property type="entry name" value="Myb_DNA-binding"/>
    <property type="match status" value="2"/>
</dbReference>
<dbReference type="SMART" id="SM00717">
    <property type="entry name" value="SANT"/>
    <property type="match status" value="1"/>
</dbReference>
<evidence type="ECO:0000256" key="1">
    <source>
        <dbReference type="ARBA" id="ARBA00004123"/>
    </source>
</evidence>
<evidence type="ECO:0000259" key="9">
    <source>
        <dbReference type="PROSITE" id="PS50090"/>
    </source>
</evidence>
<feature type="region of interest" description="Disordered" evidence="8">
    <location>
        <begin position="54"/>
        <end position="75"/>
    </location>
</feature>
<dbReference type="Proteomes" id="UP001346149">
    <property type="component" value="Unassembled WGS sequence"/>
</dbReference>
<evidence type="ECO:0000259" key="10">
    <source>
        <dbReference type="PROSITE" id="PS51294"/>
    </source>
</evidence>
<keyword evidence="12" id="KW-1185">Reference proteome</keyword>
<keyword evidence="2" id="KW-0677">Repeat</keyword>
<comment type="subcellular location">
    <subcellularLocation>
        <location evidence="1">Nucleus</location>
    </subcellularLocation>
</comment>
<protein>
    <submittedName>
        <fullName evidence="11">Uncharacterized protein</fullName>
    </submittedName>
</protein>
<evidence type="ECO:0000256" key="4">
    <source>
        <dbReference type="ARBA" id="ARBA00023125"/>
    </source>
</evidence>
<dbReference type="InterPro" id="IPR044676">
    <property type="entry name" value="EOBI/EOBII-like_plant"/>
</dbReference>
<feature type="domain" description="HTH myb-type" evidence="10">
    <location>
        <begin position="70"/>
        <end position="98"/>
    </location>
</feature>
<dbReference type="Gene3D" id="1.10.10.60">
    <property type="entry name" value="Homeodomain-like"/>
    <property type="match status" value="2"/>
</dbReference>
<evidence type="ECO:0000256" key="3">
    <source>
        <dbReference type="ARBA" id="ARBA00023015"/>
    </source>
</evidence>
<accession>A0AAN7KE89</accession>
<dbReference type="AlphaFoldDB" id="A0AAN7KE89"/>
<comment type="caution">
    <text evidence="11">The sequence shown here is derived from an EMBL/GenBank/DDBJ whole genome shotgun (WGS) entry which is preliminary data.</text>
</comment>
<dbReference type="GO" id="GO:0043565">
    <property type="term" value="F:sequence-specific DNA binding"/>
    <property type="evidence" value="ECO:0007669"/>
    <property type="project" value="InterPro"/>
</dbReference>
<reference evidence="11 12" key="1">
    <citation type="journal article" date="2023" name="Hortic Res">
        <title>Pangenome of water caltrop reveals structural variations and asymmetric subgenome divergence after allopolyploidization.</title>
        <authorList>
            <person name="Zhang X."/>
            <person name="Chen Y."/>
            <person name="Wang L."/>
            <person name="Yuan Y."/>
            <person name="Fang M."/>
            <person name="Shi L."/>
            <person name="Lu R."/>
            <person name="Comes H.P."/>
            <person name="Ma Y."/>
            <person name="Chen Y."/>
            <person name="Huang G."/>
            <person name="Zhou Y."/>
            <person name="Zheng Z."/>
            <person name="Qiu Y."/>
        </authorList>
    </citation>
    <scope>NUCLEOTIDE SEQUENCE [LARGE SCALE GENOMIC DNA]</scope>
    <source>
        <strain evidence="11">F231</strain>
    </source>
</reference>
<dbReference type="PROSITE" id="PS50090">
    <property type="entry name" value="MYB_LIKE"/>
    <property type="match status" value="1"/>
</dbReference>
<dbReference type="PANTHER" id="PTHR45675">
    <property type="entry name" value="MYB TRANSCRIPTION FACTOR-RELATED-RELATED"/>
    <property type="match status" value="1"/>
</dbReference>
<dbReference type="GO" id="GO:0003700">
    <property type="term" value="F:DNA-binding transcription factor activity"/>
    <property type="evidence" value="ECO:0007669"/>
    <property type="project" value="InterPro"/>
</dbReference>
<name>A0AAN7KE89_TRANT</name>
<dbReference type="PANTHER" id="PTHR45675:SF30">
    <property type="entry name" value="TRANSCRIPTION FACTOR MYB62"/>
    <property type="match status" value="1"/>
</dbReference>
<dbReference type="SUPFAM" id="SSF46689">
    <property type="entry name" value="Homeodomain-like"/>
    <property type="match status" value="2"/>
</dbReference>
<dbReference type="CDD" id="cd00167">
    <property type="entry name" value="SANT"/>
    <property type="match status" value="2"/>
</dbReference>
<keyword evidence="3" id="KW-0805">Transcription regulation</keyword>
<gene>
    <name evidence="11" type="ORF">SAY86_026401</name>
</gene>
<keyword evidence="7" id="KW-0175">Coiled coil</keyword>
<dbReference type="PROSITE" id="PS51294">
    <property type="entry name" value="HTH_MYB"/>
    <property type="match status" value="2"/>
</dbReference>
<feature type="domain" description="Myb-like" evidence="9">
    <location>
        <begin position="70"/>
        <end position="204"/>
    </location>
</feature>
<dbReference type="InterPro" id="IPR009057">
    <property type="entry name" value="Homeodomain-like_sf"/>
</dbReference>